<dbReference type="EMBL" id="LR899011">
    <property type="protein sequence ID" value="CAD7083975.1"/>
    <property type="molecule type" value="Genomic_DNA"/>
</dbReference>
<dbReference type="InterPro" id="IPR027417">
    <property type="entry name" value="P-loop_NTPase"/>
</dbReference>
<dbReference type="FunFam" id="3.40.50.300:FF:000742">
    <property type="entry name" value="NFX1-type zinc finger-containing protein 1"/>
    <property type="match status" value="1"/>
</dbReference>
<dbReference type="InterPro" id="IPR041679">
    <property type="entry name" value="DNA2/NAM7-like_C"/>
</dbReference>
<evidence type="ECO:0000259" key="3">
    <source>
        <dbReference type="Pfam" id="PF13087"/>
    </source>
</evidence>
<dbReference type="Pfam" id="PF13087">
    <property type="entry name" value="AAA_12"/>
    <property type="match status" value="1"/>
</dbReference>
<sequence length="959" mass="110697">MSDSEDDWESKDVDEMLREIQKKTQQASIAVPAEAIPVECVSQNPGRPPFFFDQDFGGRYEIKPAFKNSSKGGKSKQDYMQRTSAGQLKTLLDSDPLRGFIAILQRKCGFFKYFDESIPPEHVPLVIHIFAKLCELPFEEHRRDFLRKFVSSDNLFRHLESFFDSENYPSTAIDDFIYLSWKLKSSEVEKRNVRVLLQKLEAKHADKQELQRKIQNILNAFEDDYQKYKEIYPTLDELKSDALGDVKLNITEGKYPSVDEYVETHLSLLREDFIAPIRDIVNELRGFESLEAVSSKQLYKATRFGVKHTTYGPAFLVDFMPKDRGEDQLLLSGNHASIYSAKKLMYGSLLCFTSSLQFEDLILGVVSRRDDELVSKGFVHVEIVKMYNVGNIFNRDFIMFESETYFEPYQHVYRVLRGLHKENFPLADYIVNVECNARPPDYLRGRLKHTYKYQEHSFNPLDLESYPPCEVLGLDKSQYAAIQHSLSQKFSLIQGPPGTGKTFIGFKILSMLLKNVDAPILVVCYTNHALDQFLLGVLETTQDVVRLGNQSKHEILDAYNIRQMIERSEQDWTLKHCRETELMAHTSLMSKLERLETEGDKEENYEEIMRVQGDIRRVSAKLHELKQILDFQQIKGKKVIGMTTTFASRNHSLLQLLKVPIVIVEEAAEVLESHIIAAITQSTEHLILIGDHQQLRPTTSVYRLSEKYKMNISLFERMIKNKLHSVCLNTQHRMRPDIANLLRPTIYEDLNDADIVRQYKDIRGMSKNMFFVNHDFKELKASERNTKKNVHEVLFLLSLADYLLSQGYNPQDIVILCTYNGQAFEFISEIKRRGKIATIRVSVVDNFQGEESKIILLSLVRKNDENNIGFLAMKNRICVALSRAKEGFYAIGAIDFLARNNSIWRKVKATLKDQDAIGDALPLLCRKHGVVTEVRTHEDFQFFKEGRCCRSSNDAQDVI</sequence>
<dbReference type="OrthoDB" id="2423195at2759"/>
<name>A0A7R8UNN6_HERIL</name>
<dbReference type="GO" id="GO:0031380">
    <property type="term" value="C:nuclear RNA-directed RNA polymerase complex"/>
    <property type="evidence" value="ECO:0007669"/>
    <property type="project" value="TreeGrafter"/>
</dbReference>
<organism evidence="5 6">
    <name type="scientific">Hermetia illucens</name>
    <name type="common">Black soldier fly</name>
    <dbReference type="NCBI Taxonomy" id="343691"/>
    <lineage>
        <taxon>Eukaryota</taxon>
        <taxon>Metazoa</taxon>
        <taxon>Ecdysozoa</taxon>
        <taxon>Arthropoda</taxon>
        <taxon>Hexapoda</taxon>
        <taxon>Insecta</taxon>
        <taxon>Pterygota</taxon>
        <taxon>Neoptera</taxon>
        <taxon>Endopterygota</taxon>
        <taxon>Diptera</taxon>
        <taxon>Brachycera</taxon>
        <taxon>Stratiomyomorpha</taxon>
        <taxon>Stratiomyidae</taxon>
        <taxon>Hermetiinae</taxon>
        <taxon>Hermetia</taxon>
    </lineage>
</organism>
<dbReference type="InParanoid" id="A0A7R8UNN6"/>
<proteinExistence type="predicted"/>
<keyword evidence="1" id="KW-0175">Coiled coil</keyword>
<gene>
    <name evidence="5" type="ORF">HERILL_LOCUS6896</name>
</gene>
<evidence type="ECO:0000259" key="4">
    <source>
        <dbReference type="Pfam" id="PF25396"/>
    </source>
</evidence>
<reference evidence="5 6" key="1">
    <citation type="submission" date="2020-11" db="EMBL/GenBank/DDBJ databases">
        <authorList>
            <person name="Wallbank WR R."/>
            <person name="Pardo Diaz C."/>
            <person name="Kozak K."/>
            <person name="Martin S."/>
            <person name="Jiggins C."/>
            <person name="Moest M."/>
            <person name="Warren A I."/>
            <person name="Generalovic N T."/>
            <person name="Byers J.R.P. K."/>
            <person name="Montejo-Kovacevich G."/>
            <person name="Yen C E."/>
        </authorList>
    </citation>
    <scope>NUCLEOTIDE SEQUENCE [LARGE SCALE GENOMIC DNA]</scope>
</reference>
<dbReference type="Proteomes" id="UP000594454">
    <property type="component" value="Chromosome 3"/>
</dbReference>
<dbReference type="GO" id="GO:0004386">
    <property type="term" value="F:helicase activity"/>
    <property type="evidence" value="ECO:0007669"/>
    <property type="project" value="InterPro"/>
</dbReference>
<dbReference type="InterPro" id="IPR045055">
    <property type="entry name" value="DNA2/NAM7-like"/>
</dbReference>
<dbReference type="InterPro" id="IPR041677">
    <property type="entry name" value="DNA2/NAM7_AAA_11"/>
</dbReference>
<evidence type="ECO:0000313" key="6">
    <source>
        <dbReference type="Proteomes" id="UP000594454"/>
    </source>
</evidence>
<keyword evidence="6" id="KW-1185">Reference proteome</keyword>
<dbReference type="GO" id="GO:0031048">
    <property type="term" value="P:regulatory ncRNA-mediated heterochromatin formation"/>
    <property type="evidence" value="ECO:0007669"/>
    <property type="project" value="TreeGrafter"/>
</dbReference>
<evidence type="ECO:0000256" key="1">
    <source>
        <dbReference type="SAM" id="Coils"/>
    </source>
</evidence>
<evidence type="ECO:0000259" key="2">
    <source>
        <dbReference type="Pfam" id="PF13086"/>
    </source>
</evidence>
<feature type="coiled-coil region" evidence="1">
    <location>
        <begin position="183"/>
        <end position="220"/>
    </location>
</feature>
<dbReference type="CDD" id="cd18808">
    <property type="entry name" value="SF1_C_Upf1"/>
    <property type="match status" value="1"/>
</dbReference>
<evidence type="ECO:0000313" key="5">
    <source>
        <dbReference type="EMBL" id="CAD7083975.1"/>
    </source>
</evidence>
<dbReference type="InterPro" id="IPR047187">
    <property type="entry name" value="SF1_C_Upf1"/>
</dbReference>
<dbReference type="Pfam" id="PF25396">
    <property type="entry name" value="ZNFX1"/>
    <property type="match status" value="1"/>
</dbReference>
<dbReference type="CDD" id="cd17936">
    <property type="entry name" value="EEXXEc_NFX1"/>
    <property type="match status" value="1"/>
</dbReference>
<dbReference type="Gene3D" id="3.40.50.300">
    <property type="entry name" value="P-loop containing nucleotide triphosphate hydrolases"/>
    <property type="match status" value="2"/>
</dbReference>
<dbReference type="OMA" id="TMQVESI"/>
<evidence type="ECO:0008006" key="7">
    <source>
        <dbReference type="Google" id="ProtNLM"/>
    </source>
</evidence>
<protein>
    <recommendedName>
        <fullName evidence="7">NFX1-type zinc finger-containing protein 1</fullName>
    </recommendedName>
</protein>
<dbReference type="SUPFAM" id="SSF52540">
    <property type="entry name" value="P-loop containing nucleoside triphosphate hydrolases"/>
    <property type="match status" value="1"/>
</dbReference>
<dbReference type="Pfam" id="PF13086">
    <property type="entry name" value="AAA_11"/>
    <property type="match status" value="1"/>
</dbReference>
<dbReference type="InterPro" id="IPR057373">
    <property type="entry name" value="ZNFX1"/>
</dbReference>
<feature type="domain" description="ZNFX1" evidence="4">
    <location>
        <begin position="337"/>
        <end position="403"/>
    </location>
</feature>
<dbReference type="AlphaFoldDB" id="A0A7R8UNN6"/>
<accession>A0A7R8UNN6</accession>
<dbReference type="FunCoup" id="A0A7R8UNN6">
    <property type="interactions" value="3"/>
</dbReference>
<dbReference type="PANTHER" id="PTHR10887">
    <property type="entry name" value="DNA2/NAM7 HELICASE FAMILY"/>
    <property type="match status" value="1"/>
</dbReference>
<dbReference type="PANTHER" id="PTHR10887:SF341">
    <property type="entry name" value="NFX1-TYPE ZINC FINGER-CONTAINING PROTEIN 1"/>
    <property type="match status" value="1"/>
</dbReference>
<feature type="domain" description="DNA2/NAM7 helicase-like C-terminal" evidence="3">
    <location>
        <begin position="711"/>
        <end position="893"/>
    </location>
</feature>
<feature type="domain" description="DNA2/NAM7 helicase helicase" evidence="2">
    <location>
        <begin position="474"/>
        <end position="699"/>
    </location>
</feature>